<sequence>MFISSHSELSKHAVNSKLMCLKDKVEDFNPLANFLGVNECGLIKLKRLVWFVGIIVQLGRYFKNSLALVREDYLQLRQEAIDLQVYSSAKLDRVTRYLGVLANKTRKLEGSCHDHGLYGRSFEELLDFSNSDATSASRYRFSVSVFELYNEQITDLLLGYGNAISKFRIGSLDYPVEPVQEKVENPIEFSKQHFVLEERMP</sequence>
<evidence type="ECO:0000313" key="4">
    <source>
        <dbReference type="Proteomes" id="UP001632038"/>
    </source>
</evidence>
<accession>A0ABD3BAX8</accession>
<name>A0ABD3BAX8_9LAMI</name>
<keyword evidence="1" id="KW-0505">Motor protein</keyword>
<proteinExistence type="predicted"/>
<comment type="caution">
    <text evidence="3">The sequence shown here is derived from an EMBL/GenBank/DDBJ whole genome shotgun (WGS) entry which is preliminary data.</text>
</comment>
<dbReference type="InterPro" id="IPR001752">
    <property type="entry name" value="Kinesin_motor_dom"/>
</dbReference>
<keyword evidence="4" id="KW-1185">Reference proteome</keyword>
<dbReference type="Gene3D" id="3.40.850.10">
    <property type="entry name" value="Kinesin motor domain"/>
    <property type="match status" value="1"/>
</dbReference>
<dbReference type="AlphaFoldDB" id="A0ABD3BAX8"/>
<feature type="domain" description="Kinesin motor" evidence="2">
    <location>
        <begin position="104"/>
        <end position="158"/>
    </location>
</feature>
<dbReference type="InterPro" id="IPR036961">
    <property type="entry name" value="Kinesin_motor_dom_sf"/>
</dbReference>
<protein>
    <recommendedName>
        <fullName evidence="2">Kinesin motor domain-containing protein</fullName>
    </recommendedName>
</protein>
<evidence type="ECO:0000259" key="2">
    <source>
        <dbReference type="Pfam" id="PF00225"/>
    </source>
</evidence>
<dbReference type="EMBL" id="JAVIJP010000107">
    <property type="protein sequence ID" value="KAL3614299.1"/>
    <property type="molecule type" value="Genomic_DNA"/>
</dbReference>
<organism evidence="3 4">
    <name type="scientific">Castilleja foliolosa</name>
    <dbReference type="NCBI Taxonomy" id="1961234"/>
    <lineage>
        <taxon>Eukaryota</taxon>
        <taxon>Viridiplantae</taxon>
        <taxon>Streptophyta</taxon>
        <taxon>Embryophyta</taxon>
        <taxon>Tracheophyta</taxon>
        <taxon>Spermatophyta</taxon>
        <taxon>Magnoliopsida</taxon>
        <taxon>eudicotyledons</taxon>
        <taxon>Gunneridae</taxon>
        <taxon>Pentapetalae</taxon>
        <taxon>asterids</taxon>
        <taxon>lamiids</taxon>
        <taxon>Lamiales</taxon>
        <taxon>Orobanchaceae</taxon>
        <taxon>Pedicularideae</taxon>
        <taxon>Castillejinae</taxon>
        <taxon>Castilleja</taxon>
    </lineage>
</organism>
<dbReference type="SUPFAM" id="SSF52540">
    <property type="entry name" value="P-loop containing nucleoside triphosphate hydrolases"/>
    <property type="match status" value="1"/>
</dbReference>
<dbReference type="InterPro" id="IPR027417">
    <property type="entry name" value="P-loop_NTPase"/>
</dbReference>
<reference evidence="4" key="1">
    <citation type="journal article" date="2024" name="IScience">
        <title>Strigolactones Initiate the Formation of Haustorium-like Structures in Castilleja.</title>
        <authorList>
            <person name="Buerger M."/>
            <person name="Peterson D."/>
            <person name="Chory J."/>
        </authorList>
    </citation>
    <scope>NUCLEOTIDE SEQUENCE [LARGE SCALE GENOMIC DNA]</scope>
</reference>
<dbReference type="Proteomes" id="UP001632038">
    <property type="component" value="Unassembled WGS sequence"/>
</dbReference>
<evidence type="ECO:0000313" key="3">
    <source>
        <dbReference type="EMBL" id="KAL3614299.1"/>
    </source>
</evidence>
<gene>
    <name evidence="3" type="ORF">CASFOL_042373</name>
</gene>
<dbReference type="Pfam" id="PF00225">
    <property type="entry name" value="Kinesin"/>
    <property type="match status" value="1"/>
</dbReference>
<evidence type="ECO:0000256" key="1">
    <source>
        <dbReference type="ARBA" id="ARBA00023175"/>
    </source>
</evidence>